<dbReference type="InterPro" id="IPR050107">
    <property type="entry name" value="ABC_carbohydrate_import_ATPase"/>
</dbReference>
<dbReference type="PANTHER" id="PTHR43790">
    <property type="entry name" value="CARBOHYDRATE TRANSPORT ATP-BINDING PROTEIN MG119-RELATED"/>
    <property type="match status" value="1"/>
</dbReference>
<dbReference type="Gene3D" id="3.40.50.300">
    <property type="entry name" value="P-loop containing nucleotide triphosphate hydrolases"/>
    <property type="match status" value="1"/>
</dbReference>
<comment type="caution">
    <text evidence="4">The sequence shown here is derived from an EMBL/GenBank/DDBJ whole genome shotgun (WGS) entry which is preliminary data.</text>
</comment>
<dbReference type="AlphaFoldDB" id="A0A933L1X1"/>
<reference evidence="4" key="1">
    <citation type="submission" date="2020-07" db="EMBL/GenBank/DDBJ databases">
        <title>Huge and variable diversity of episymbiotic CPR bacteria and DPANN archaea in groundwater ecosystems.</title>
        <authorList>
            <person name="He C.Y."/>
            <person name="Keren R."/>
            <person name="Whittaker M."/>
            <person name="Farag I.F."/>
            <person name="Doudna J."/>
            <person name="Cate J.H.D."/>
            <person name="Banfield J.F."/>
        </authorList>
    </citation>
    <scope>NUCLEOTIDE SEQUENCE</scope>
    <source>
        <strain evidence="4">NC_groundwater_1586_Pr3_B-0.1um_66_15</strain>
    </source>
</reference>
<evidence type="ECO:0000256" key="2">
    <source>
        <dbReference type="ARBA" id="ARBA00022840"/>
    </source>
</evidence>
<dbReference type="GO" id="GO:0005524">
    <property type="term" value="F:ATP binding"/>
    <property type="evidence" value="ECO:0007669"/>
    <property type="project" value="UniProtKB-KW"/>
</dbReference>
<dbReference type="EMBL" id="JACRAF010000037">
    <property type="protein sequence ID" value="MBI4922739.1"/>
    <property type="molecule type" value="Genomic_DNA"/>
</dbReference>
<feature type="domain" description="ABC transporter" evidence="3">
    <location>
        <begin position="13"/>
        <end position="48"/>
    </location>
</feature>
<dbReference type="InterPro" id="IPR003439">
    <property type="entry name" value="ABC_transporter-like_ATP-bd"/>
</dbReference>
<dbReference type="Proteomes" id="UP000782610">
    <property type="component" value="Unassembled WGS sequence"/>
</dbReference>
<keyword evidence="1" id="KW-0547">Nucleotide-binding</keyword>
<keyword evidence="2 4" id="KW-0067">ATP-binding</keyword>
<dbReference type="SUPFAM" id="SSF52540">
    <property type="entry name" value="P-loop containing nucleoside triphosphate hydrolases"/>
    <property type="match status" value="1"/>
</dbReference>
<gene>
    <name evidence="4" type="ORF">HY834_13410</name>
</gene>
<evidence type="ECO:0000313" key="5">
    <source>
        <dbReference type="Proteomes" id="UP000782610"/>
    </source>
</evidence>
<dbReference type="GO" id="GO:0016887">
    <property type="term" value="F:ATP hydrolysis activity"/>
    <property type="evidence" value="ECO:0007669"/>
    <property type="project" value="InterPro"/>
</dbReference>
<protein>
    <submittedName>
        <fullName evidence="4">ATP-binding cassette domain-containing protein</fullName>
    </submittedName>
</protein>
<organism evidence="4 5">
    <name type="scientific">Devosia nanyangense</name>
    <dbReference type="NCBI Taxonomy" id="1228055"/>
    <lineage>
        <taxon>Bacteria</taxon>
        <taxon>Pseudomonadati</taxon>
        <taxon>Pseudomonadota</taxon>
        <taxon>Alphaproteobacteria</taxon>
        <taxon>Hyphomicrobiales</taxon>
        <taxon>Devosiaceae</taxon>
        <taxon>Devosia</taxon>
    </lineage>
</organism>
<proteinExistence type="predicted"/>
<accession>A0A933L1X1</accession>
<dbReference type="InterPro" id="IPR027417">
    <property type="entry name" value="P-loop_NTPase"/>
</dbReference>
<sequence>MRRVAALGVTLRDTNVLVRSLSGGQRRSIAIARSLSERVKLICLDGPIAALGVKQTAQVIALVRSIAAGGTGVILVTHDLSTVRALADRIVVLSLGRVVYDGSARHLAADQLWGLMASGVAITTRE</sequence>
<dbReference type="PANTHER" id="PTHR43790:SF8">
    <property type="entry name" value="SUGAR ABC TRANSPORTER ATP-BINDING PROTEIN"/>
    <property type="match status" value="1"/>
</dbReference>
<evidence type="ECO:0000313" key="4">
    <source>
        <dbReference type="EMBL" id="MBI4922739.1"/>
    </source>
</evidence>
<evidence type="ECO:0000259" key="3">
    <source>
        <dbReference type="Pfam" id="PF00005"/>
    </source>
</evidence>
<evidence type="ECO:0000256" key="1">
    <source>
        <dbReference type="ARBA" id="ARBA00022741"/>
    </source>
</evidence>
<name>A0A933L1X1_9HYPH</name>
<dbReference type="Pfam" id="PF00005">
    <property type="entry name" value="ABC_tran"/>
    <property type="match status" value="1"/>
</dbReference>